<evidence type="ECO:0008006" key="4">
    <source>
        <dbReference type="Google" id="ProtNLM"/>
    </source>
</evidence>
<dbReference type="OrthoDB" id="19923at2759"/>
<feature type="region of interest" description="Disordered" evidence="1">
    <location>
        <begin position="1"/>
        <end position="73"/>
    </location>
</feature>
<keyword evidence="3" id="KW-1185">Reference proteome</keyword>
<evidence type="ECO:0000313" key="3">
    <source>
        <dbReference type="Proteomes" id="UP000236621"/>
    </source>
</evidence>
<organism evidence="2 3">
    <name type="scientific">Tolypocladium capitatum</name>
    <dbReference type="NCBI Taxonomy" id="45235"/>
    <lineage>
        <taxon>Eukaryota</taxon>
        <taxon>Fungi</taxon>
        <taxon>Dikarya</taxon>
        <taxon>Ascomycota</taxon>
        <taxon>Pezizomycotina</taxon>
        <taxon>Sordariomycetes</taxon>
        <taxon>Hypocreomycetidae</taxon>
        <taxon>Hypocreales</taxon>
        <taxon>Ophiocordycipitaceae</taxon>
        <taxon>Tolypocladium</taxon>
    </lineage>
</organism>
<dbReference type="EMBL" id="NRSZ01000253">
    <property type="protein sequence ID" value="PNY28467.1"/>
    <property type="molecule type" value="Genomic_DNA"/>
</dbReference>
<comment type="caution">
    <text evidence="2">The sequence shown here is derived from an EMBL/GenBank/DDBJ whole genome shotgun (WGS) entry which is preliminary data.</text>
</comment>
<evidence type="ECO:0000256" key="1">
    <source>
        <dbReference type="SAM" id="MobiDB-lite"/>
    </source>
</evidence>
<feature type="region of interest" description="Disordered" evidence="1">
    <location>
        <begin position="386"/>
        <end position="426"/>
    </location>
</feature>
<gene>
    <name evidence="2" type="ORF">TCAP_01606</name>
</gene>
<accession>A0A2K3QLR1</accession>
<sequence>MRCGGSHSSAPAGQSSSDAAGRPLLSPPRPPRLLPLSIPLDDDARTAGPAAQQTAGLQHASAPVSTPATDDRDADPSIAAAAAMAAMAEKLSVTTAIIGLLAVGGRTIDTIWDLTLPATDAAPALAQALHEVKQCRSTVHILYRTFSLLESARLPFPARITWIAVDDLIVTLTDTVLAFSDLQRLCAALDLDRRAPPTPGALPTRACHQRLADLCARIRWHNLSMTMMTTILKCPGEADAQNARVGLERRMARLLTSNAALASRMRRLDDVFDGGAVDAESLPHYTRRPVPASALTAAAEPHVAPAETDEVGRGRALSPLSGYTLAGIPVLSIIPLPVTTDELYEGNDFYTFAYARRVGRELGELMQYEASQGTSRALSILLGRTNASNNGGSASSTGSTGSTGSTDSSNDACAPPVVDAPKTKKTGFRSMRVKNRWRAAC</sequence>
<reference evidence="2 3" key="1">
    <citation type="submission" date="2017-08" db="EMBL/GenBank/DDBJ databases">
        <title>Harnessing the power of phylogenomics to disentangle the directionality and signatures of interkingdom host jumping in the parasitic fungal genus Tolypocladium.</title>
        <authorList>
            <person name="Quandt C.A."/>
            <person name="Patterson W."/>
            <person name="Spatafora J.W."/>
        </authorList>
    </citation>
    <scope>NUCLEOTIDE SEQUENCE [LARGE SCALE GENOMIC DNA]</scope>
    <source>
        <strain evidence="2 3">CBS 113982</strain>
    </source>
</reference>
<name>A0A2K3QLR1_9HYPO</name>
<dbReference type="Proteomes" id="UP000236621">
    <property type="component" value="Unassembled WGS sequence"/>
</dbReference>
<evidence type="ECO:0000313" key="2">
    <source>
        <dbReference type="EMBL" id="PNY28467.1"/>
    </source>
</evidence>
<feature type="compositionally biased region" description="Low complexity" evidence="1">
    <location>
        <begin position="1"/>
        <end position="24"/>
    </location>
</feature>
<dbReference type="AlphaFoldDB" id="A0A2K3QLR1"/>
<proteinExistence type="predicted"/>
<feature type="compositionally biased region" description="Low complexity" evidence="1">
    <location>
        <begin position="386"/>
        <end position="412"/>
    </location>
</feature>
<protein>
    <recommendedName>
        <fullName evidence="4">Fungal N-terminal domain-containing protein</fullName>
    </recommendedName>
</protein>